<dbReference type="HOGENOM" id="CLU_055597_5_1_6"/>
<comment type="subcellular location">
    <subcellularLocation>
        <location evidence="8">Cytoplasm</location>
    </subcellularLocation>
</comment>
<keyword evidence="2 8" id="KW-0808">Transferase</keyword>
<name>A0A010SHT3_PSEFL</name>
<keyword evidence="1 8" id="KW-0963">Cytoplasm</keyword>
<comment type="cofactor">
    <cofactor evidence="8">
        <name>Mg(2+)</name>
        <dbReference type="ChEBI" id="CHEBI:18420"/>
    </cofactor>
</comment>
<comment type="function">
    <text evidence="8">Transfers a GMP moiety from GTP to Mo-molybdopterin (Mo-MPT) cofactor (Moco or molybdenum cofactor) to form Mo-molybdopterin guanine dinucleotide (Mo-MGD) cofactor.</text>
</comment>
<dbReference type="GO" id="GO:0046872">
    <property type="term" value="F:metal ion binding"/>
    <property type="evidence" value="ECO:0007669"/>
    <property type="project" value="UniProtKB-KW"/>
</dbReference>
<dbReference type="PATRIC" id="fig|1042209.11.peg.4584"/>
<sequence>MTSNFQLPPCSILLLAGGRGQRMGGQDKGLLVWQGLPLIAHLHHQTRRLSDDLIISCNRNLEKYALYADQLVHDDNSDFPGPLAGIRAGLAVARHPHLMVLPCDVPRIDAELLTAMRKAACQQPDKPLMLRQGEHWEPLLCIIPVALAGEFENAWNEGERSPGRIMRNLGAIALQCPENDRRLANLNTPELLSLHGSVPE</sequence>
<feature type="binding site" evidence="8">
    <location>
        <position position="104"/>
    </location>
    <ligand>
        <name>GTP</name>
        <dbReference type="ChEBI" id="CHEBI:37565"/>
    </ligand>
</feature>
<protein>
    <recommendedName>
        <fullName evidence="8">Molybdenum cofactor guanylyltransferase</fullName>
        <shortName evidence="8">MoCo guanylyltransferase</shortName>
        <ecNumber evidence="8">2.7.7.77</ecNumber>
    </recommendedName>
    <alternativeName>
        <fullName evidence="8">GTP:molybdopterin guanylyltransferase</fullName>
    </alternativeName>
    <alternativeName>
        <fullName evidence="8">Mo-MPT guanylyltransferase</fullName>
    </alternativeName>
    <alternativeName>
        <fullName evidence="8">Molybdopterin guanylyltransferase</fullName>
    </alternativeName>
    <alternativeName>
        <fullName evidence="8">Molybdopterin-guanine dinucleotide synthase</fullName>
        <shortName evidence="8">MGD synthase</shortName>
    </alternativeName>
</protein>
<evidence type="ECO:0000256" key="3">
    <source>
        <dbReference type="ARBA" id="ARBA00022723"/>
    </source>
</evidence>
<reference evidence="10 11" key="1">
    <citation type="journal article" date="2011" name="J. Bacteriol.">
        <title>Draft genome sequence of the polycyclic aromatic hydrocarbon-degrading, genetically engineered bioluminescent bioreporter Pseudomonas fluorescens HK44.</title>
        <authorList>
            <person name="Chauhan A."/>
            <person name="Layton A.C."/>
            <person name="Williams D.E."/>
            <person name="Smartt A.E."/>
            <person name="Ripp S."/>
            <person name="Karpinets T.V."/>
            <person name="Brown S.D."/>
            <person name="Sayler G.S."/>
        </authorList>
    </citation>
    <scope>NUCLEOTIDE SEQUENCE [LARGE SCALE GENOMIC DNA]</scope>
    <source>
        <strain evidence="10 11">HK44</strain>
    </source>
</reference>
<evidence type="ECO:0000259" key="9">
    <source>
        <dbReference type="Pfam" id="PF12804"/>
    </source>
</evidence>
<evidence type="ECO:0000256" key="7">
    <source>
        <dbReference type="ARBA" id="ARBA00023150"/>
    </source>
</evidence>
<dbReference type="Proteomes" id="UP000022611">
    <property type="component" value="Unassembled WGS sequence"/>
</dbReference>
<dbReference type="EC" id="2.7.7.77" evidence="8"/>
<proteinExistence type="inferred from homology"/>
<evidence type="ECO:0000256" key="6">
    <source>
        <dbReference type="ARBA" id="ARBA00023134"/>
    </source>
</evidence>
<keyword evidence="5 8" id="KW-0460">Magnesium</keyword>
<gene>
    <name evidence="8" type="primary">mobA</name>
    <name evidence="10" type="ORF">HK44_010895</name>
</gene>
<organism evidence="10 11">
    <name type="scientific">Pseudomonas fluorescens HK44</name>
    <dbReference type="NCBI Taxonomy" id="1042209"/>
    <lineage>
        <taxon>Bacteria</taxon>
        <taxon>Pseudomonadati</taxon>
        <taxon>Pseudomonadota</taxon>
        <taxon>Gammaproteobacteria</taxon>
        <taxon>Pseudomonadales</taxon>
        <taxon>Pseudomonadaceae</taxon>
        <taxon>Pseudomonas</taxon>
    </lineage>
</organism>
<dbReference type="OrthoDB" id="9788394at2"/>
<comment type="caution">
    <text evidence="8">Lacks conserved residue(s) required for the propagation of feature annotation.</text>
</comment>
<dbReference type="HAMAP" id="MF_00316">
    <property type="entry name" value="MobA"/>
    <property type="match status" value="1"/>
</dbReference>
<evidence type="ECO:0000256" key="4">
    <source>
        <dbReference type="ARBA" id="ARBA00022741"/>
    </source>
</evidence>
<feature type="binding site" evidence="8">
    <location>
        <position position="104"/>
    </location>
    <ligand>
        <name>Mg(2+)</name>
        <dbReference type="ChEBI" id="CHEBI:18420"/>
    </ligand>
</feature>
<evidence type="ECO:0000256" key="2">
    <source>
        <dbReference type="ARBA" id="ARBA00022679"/>
    </source>
</evidence>
<dbReference type="eggNOG" id="COG0746">
    <property type="taxonomic scope" value="Bacteria"/>
</dbReference>
<dbReference type="InterPro" id="IPR025877">
    <property type="entry name" value="MobA-like_NTP_Trfase"/>
</dbReference>
<dbReference type="SUPFAM" id="SSF53448">
    <property type="entry name" value="Nucleotide-diphospho-sugar transferases"/>
    <property type="match status" value="1"/>
</dbReference>
<dbReference type="PANTHER" id="PTHR19136">
    <property type="entry name" value="MOLYBDENUM COFACTOR GUANYLYLTRANSFERASE"/>
    <property type="match status" value="1"/>
</dbReference>
<keyword evidence="3 8" id="KW-0479">Metal-binding</keyword>
<comment type="caution">
    <text evidence="10">The sequence shown here is derived from an EMBL/GenBank/DDBJ whole genome shotgun (WGS) entry which is preliminary data.</text>
</comment>
<dbReference type="PANTHER" id="PTHR19136:SF81">
    <property type="entry name" value="MOLYBDENUM COFACTOR GUANYLYLTRANSFERASE"/>
    <property type="match status" value="1"/>
</dbReference>
<evidence type="ECO:0000313" key="10">
    <source>
        <dbReference type="EMBL" id="EXF92650.1"/>
    </source>
</evidence>
<dbReference type="InterPro" id="IPR029044">
    <property type="entry name" value="Nucleotide-diphossugar_trans"/>
</dbReference>
<feature type="binding site" evidence="8">
    <location>
        <position position="74"/>
    </location>
    <ligand>
        <name>GTP</name>
        <dbReference type="ChEBI" id="CHEBI:37565"/>
    </ligand>
</feature>
<dbReference type="GO" id="GO:0005525">
    <property type="term" value="F:GTP binding"/>
    <property type="evidence" value="ECO:0007669"/>
    <property type="project" value="UniProtKB-UniRule"/>
</dbReference>
<comment type="catalytic activity">
    <reaction evidence="8">
        <text>Mo-molybdopterin + GTP + H(+) = Mo-molybdopterin guanine dinucleotide + diphosphate</text>
        <dbReference type="Rhea" id="RHEA:34243"/>
        <dbReference type="ChEBI" id="CHEBI:15378"/>
        <dbReference type="ChEBI" id="CHEBI:33019"/>
        <dbReference type="ChEBI" id="CHEBI:37565"/>
        <dbReference type="ChEBI" id="CHEBI:71302"/>
        <dbReference type="ChEBI" id="CHEBI:71310"/>
        <dbReference type="EC" id="2.7.7.77"/>
    </reaction>
</comment>
<dbReference type="NCBIfam" id="TIGR02665">
    <property type="entry name" value="molyb_mobA"/>
    <property type="match status" value="1"/>
</dbReference>
<dbReference type="EMBL" id="AFOY02000016">
    <property type="protein sequence ID" value="EXF92650.1"/>
    <property type="molecule type" value="Genomic_DNA"/>
</dbReference>
<dbReference type="RefSeq" id="WP_019692890.1">
    <property type="nucleotide sequence ID" value="NZ_AFOY02000016.1"/>
</dbReference>
<keyword evidence="6 8" id="KW-0342">GTP-binding</keyword>
<comment type="domain">
    <text evidence="8">The N-terminal domain determines nucleotide recognition and specific binding, while the C-terminal domain determines the specific binding to the target protein.</text>
</comment>
<dbReference type="GO" id="GO:1902758">
    <property type="term" value="P:bis(molybdopterin guanine dinucleotide)molybdenum biosynthetic process"/>
    <property type="evidence" value="ECO:0007669"/>
    <property type="project" value="TreeGrafter"/>
</dbReference>
<dbReference type="GO" id="GO:0005737">
    <property type="term" value="C:cytoplasm"/>
    <property type="evidence" value="ECO:0007669"/>
    <property type="project" value="UniProtKB-SubCell"/>
</dbReference>
<dbReference type="CDD" id="cd02503">
    <property type="entry name" value="MobA"/>
    <property type="match status" value="1"/>
</dbReference>
<dbReference type="Pfam" id="PF12804">
    <property type="entry name" value="NTP_transf_3"/>
    <property type="match status" value="1"/>
</dbReference>
<feature type="binding site" evidence="8">
    <location>
        <begin position="15"/>
        <end position="17"/>
    </location>
    <ligand>
        <name>GTP</name>
        <dbReference type="ChEBI" id="CHEBI:37565"/>
    </ligand>
</feature>
<feature type="binding site" evidence="8">
    <location>
        <position position="28"/>
    </location>
    <ligand>
        <name>GTP</name>
        <dbReference type="ChEBI" id="CHEBI:37565"/>
    </ligand>
</feature>
<feature type="domain" description="MobA-like NTP transferase" evidence="9">
    <location>
        <begin position="13"/>
        <end position="168"/>
    </location>
</feature>
<dbReference type="GO" id="GO:0061603">
    <property type="term" value="F:molybdenum cofactor guanylyltransferase activity"/>
    <property type="evidence" value="ECO:0007669"/>
    <property type="project" value="UniProtKB-EC"/>
</dbReference>
<dbReference type="InterPro" id="IPR013482">
    <property type="entry name" value="Molybde_CF_guanTrfase"/>
</dbReference>
<dbReference type="Gene3D" id="3.90.550.10">
    <property type="entry name" value="Spore Coat Polysaccharide Biosynthesis Protein SpsA, Chain A"/>
    <property type="match status" value="1"/>
</dbReference>
<accession>A0A010SHT3</accession>
<dbReference type="AlphaFoldDB" id="A0A010SHT3"/>
<evidence type="ECO:0000256" key="1">
    <source>
        <dbReference type="ARBA" id="ARBA00022490"/>
    </source>
</evidence>
<keyword evidence="7 8" id="KW-0501">Molybdenum cofactor biosynthesis</keyword>
<evidence type="ECO:0000313" key="11">
    <source>
        <dbReference type="Proteomes" id="UP000022611"/>
    </source>
</evidence>
<comment type="subunit">
    <text evidence="8">Monomer.</text>
</comment>
<evidence type="ECO:0000256" key="8">
    <source>
        <dbReference type="HAMAP-Rule" id="MF_00316"/>
    </source>
</evidence>
<keyword evidence="4 8" id="KW-0547">Nucleotide-binding</keyword>
<comment type="similarity">
    <text evidence="8">Belongs to the MobA family.</text>
</comment>
<evidence type="ECO:0000256" key="5">
    <source>
        <dbReference type="ARBA" id="ARBA00022842"/>
    </source>
</evidence>